<keyword evidence="1" id="KW-0472">Membrane</keyword>
<evidence type="ECO:0000313" key="3">
    <source>
        <dbReference type="Proteomes" id="UP000323166"/>
    </source>
</evidence>
<organism evidence="2 3">
    <name type="scientific">Desulfallas thermosapovorans DSM 6562</name>
    <dbReference type="NCBI Taxonomy" id="1121431"/>
    <lineage>
        <taxon>Bacteria</taxon>
        <taxon>Bacillati</taxon>
        <taxon>Bacillota</taxon>
        <taxon>Clostridia</taxon>
        <taxon>Eubacteriales</taxon>
        <taxon>Desulfallaceae</taxon>
        <taxon>Desulfallas</taxon>
    </lineage>
</organism>
<dbReference type="RefSeq" id="WP_243131558.1">
    <property type="nucleotide sequence ID" value="NZ_VNHM01000001.1"/>
</dbReference>
<keyword evidence="1" id="KW-1133">Transmembrane helix</keyword>
<keyword evidence="1" id="KW-0812">Transmembrane</keyword>
<dbReference type="Proteomes" id="UP000323166">
    <property type="component" value="Unassembled WGS sequence"/>
</dbReference>
<evidence type="ECO:0000256" key="1">
    <source>
        <dbReference type="SAM" id="Phobius"/>
    </source>
</evidence>
<feature type="transmembrane region" description="Helical" evidence="1">
    <location>
        <begin position="71"/>
        <end position="92"/>
    </location>
</feature>
<accession>A0A5S4ZXW5</accession>
<proteinExistence type="predicted"/>
<dbReference type="InterPro" id="IPR043723">
    <property type="entry name" value="DUF5665"/>
</dbReference>
<dbReference type="EMBL" id="VNHM01000001">
    <property type="protein sequence ID" value="TYO97934.1"/>
    <property type="molecule type" value="Genomic_DNA"/>
</dbReference>
<reference evidence="2 3" key="1">
    <citation type="submission" date="2019-07" db="EMBL/GenBank/DDBJ databases">
        <title>Genomic Encyclopedia of Type Strains, Phase I: the one thousand microbial genomes (KMG-I) project.</title>
        <authorList>
            <person name="Kyrpides N."/>
        </authorList>
    </citation>
    <scope>NUCLEOTIDE SEQUENCE [LARGE SCALE GENOMIC DNA]</scope>
    <source>
        <strain evidence="2 3">DSM 6562</strain>
    </source>
</reference>
<protein>
    <submittedName>
        <fullName evidence="2">Uncharacterized protein</fullName>
    </submittedName>
</protein>
<gene>
    <name evidence="2" type="ORF">LX24_00218</name>
</gene>
<keyword evidence="3" id="KW-1185">Reference proteome</keyword>
<sequence>MDKQRIKSRKYFLGPGETGHWETSRQNKVLLALENKVRELAINMEKMKLAEYVDLLGKPYKLMYINFISGIARGLGIAIGFAILGAIIVLILQRLVSLNLPVIGDFIADLVRIVQLQLGRK</sequence>
<dbReference type="AlphaFoldDB" id="A0A5S4ZXW5"/>
<name>A0A5S4ZXW5_9FIRM</name>
<dbReference type="Pfam" id="PF18910">
    <property type="entry name" value="DUF5665"/>
    <property type="match status" value="1"/>
</dbReference>
<evidence type="ECO:0000313" key="2">
    <source>
        <dbReference type="EMBL" id="TYO97934.1"/>
    </source>
</evidence>
<comment type="caution">
    <text evidence="2">The sequence shown here is derived from an EMBL/GenBank/DDBJ whole genome shotgun (WGS) entry which is preliminary data.</text>
</comment>